<dbReference type="Pfam" id="PF13432">
    <property type="entry name" value="TPR_16"/>
    <property type="match status" value="3"/>
</dbReference>
<name>A0ABU5E4S2_9PROT</name>
<dbReference type="Pfam" id="PF14559">
    <property type="entry name" value="TPR_19"/>
    <property type="match status" value="1"/>
</dbReference>
<keyword evidence="2 3" id="KW-0802">TPR repeat</keyword>
<sequence>MSRILIVVAFILAIALGGVAGYLSVDKAPPQVPAPAVVAQPEMPTMAAQASDDGDYGPDWPICRDMSNDPTLRFRACDNVLAKGGLTQRHQSWALNNRGTANLGMNNVEAAIKDFSTASKIDPGSASPYINLANIARKYGRLAEALELTDKAIALSPSDDVYCVRAATLRDLGRVEEGLAATDAAEKLGPLSDCTKFIRAHLLELHGQNEMALLAQADIGENDKAASAAACQRARLKAQEGKLREAFDLYAQGMRLDADNRCAVANAALYAPYAMPFDEALVFIKEAMHTHPSLLELNCNLGQVYEMQDENRLALAAYNAAIEGVPTAKCGFAQRARYWAQQGDLTAALKDYDIASRLPPERSDIWKGRAKVMAKLGRSQDALASYDRALAQAPEDAEALQERGDLRMALQFYPQASEDFAALVSLKPGAGYGHYRLALARFATKSSKGAVQACAQLPAGDAWEDACRLLSAEAQLMGGDPAGAIAALEQMALQSPIRRHADLLAVGILLMNGEVERAAAAIDRYRATYPDQLYGAVWAALVARAANKPIPADVTSLSDRNDIWPMPVLRRLVQGGQPADLLAAAETPDPRLSRQRLGEAEFYLGVGAMLDGDANAAARYFKKAVETGYAEQAKEAYPAAYSFSNGQEFAMAAWAASDEH</sequence>
<dbReference type="SMART" id="SM00028">
    <property type="entry name" value="TPR"/>
    <property type="match status" value="7"/>
</dbReference>
<dbReference type="PANTHER" id="PTHR44858">
    <property type="entry name" value="TETRATRICOPEPTIDE REPEAT PROTEIN 6"/>
    <property type="match status" value="1"/>
</dbReference>
<evidence type="ECO:0000256" key="2">
    <source>
        <dbReference type="ARBA" id="ARBA00022803"/>
    </source>
</evidence>
<comment type="caution">
    <text evidence="4">The sequence shown here is derived from an EMBL/GenBank/DDBJ whole genome shotgun (WGS) entry which is preliminary data.</text>
</comment>
<keyword evidence="1" id="KW-0677">Repeat</keyword>
<feature type="repeat" description="TPR" evidence="3">
    <location>
        <begin position="92"/>
        <end position="125"/>
    </location>
</feature>
<evidence type="ECO:0000256" key="1">
    <source>
        <dbReference type="ARBA" id="ARBA00022737"/>
    </source>
</evidence>
<dbReference type="PANTHER" id="PTHR44858:SF1">
    <property type="entry name" value="UDP-N-ACETYLGLUCOSAMINE--PEPTIDE N-ACETYLGLUCOSAMINYLTRANSFERASE SPINDLY-RELATED"/>
    <property type="match status" value="1"/>
</dbReference>
<accession>A0ABU5E4S2</accession>
<dbReference type="RefSeq" id="WP_320502677.1">
    <property type="nucleotide sequence ID" value="NZ_JAXCLX010000004.1"/>
</dbReference>
<feature type="repeat" description="TPR" evidence="3">
    <location>
        <begin position="126"/>
        <end position="159"/>
    </location>
</feature>
<reference evidence="4 5" key="1">
    <citation type="journal article" date="2013" name="Antonie Van Leeuwenhoek">
        <title>Dongia rigui sp. nov., isolated from freshwater of a large wetland in Korea.</title>
        <authorList>
            <person name="Baik K.S."/>
            <person name="Hwang Y.M."/>
            <person name="Choi J.S."/>
            <person name="Kwon J."/>
            <person name="Seong C.N."/>
        </authorList>
    </citation>
    <scope>NUCLEOTIDE SEQUENCE [LARGE SCALE GENOMIC DNA]</scope>
    <source>
        <strain evidence="4 5">04SU4-P</strain>
    </source>
</reference>
<dbReference type="Proteomes" id="UP001271769">
    <property type="component" value="Unassembled WGS sequence"/>
</dbReference>
<organism evidence="4 5">
    <name type="scientific">Dongia rigui</name>
    <dbReference type="NCBI Taxonomy" id="940149"/>
    <lineage>
        <taxon>Bacteria</taxon>
        <taxon>Pseudomonadati</taxon>
        <taxon>Pseudomonadota</taxon>
        <taxon>Alphaproteobacteria</taxon>
        <taxon>Rhodospirillales</taxon>
        <taxon>Dongiaceae</taxon>
        <taxon>Dongia</taxon>
    </lineage>
</organism>
<evidence type="ECO:0000256" key="3">
    <source>
        <dbReference type="PROSITE-ProRule" id="PRU00339"/>
    </source>
</evidence>
<dbReference type="PROSITE" id="PS50005">
    <property type="entry name" value="TPR"/>
    <property type="match status" value="3"/>
</dbReference>
<dbReference type="InterPro" id="IPR050498">
    <property type="entry name" value="Ycf3"/>
</dbReference>
<dbReference type="EMBL" id="JAXCLX010000004">
    <property type="protein sequence ID" value="MDY0874205.1"/>
    <property type="molecule type" value="Genomic_DNA"/>
</dbReference>
<proteinExistence type="predicted"/>
<dbReference type="Gene3D" id="1.25.40.10">
    <property type="entry name" value="Tetratricopeptide repeat domain"/>
    <property type="match status" value="4"/>
</dbReference>
<evidence type="ECO:0000313" key="4">
    <source>
        <dbReference type="EMBL" id="MDY0874205.1"/>
    </source>
</evidence>
<dbReference type="InterPro" id="IPR019734">
    <property type="entry name" value="TPR_rpt"/>
</dbReference>
<dbReference type="SUPFAM" id="SSF48452">
    <property type="entry name" value="TPR-like"/>
    <property type="match status" value="3"/>
</dbReference>
<gene>
    <name evidence="4" type="ORF">SMD31_19855</name>
</gene>
<dbReference type="InterPro" id="IPR011990">
    <property type="entry name" value="TPR-like_helical_dom_sf"/>
</dbReference>
<evidence type="ECO:0000313" key="5">
    <source>
        <dbReference type="Proteomes" id="UP001271769"/>
    </source>
</evidence>
<keyword evidence="5" id="KW-1185">Reference proteome</keyword>
<feature type="repeat" description="TPR" evidence="3">
    <location>
        <begin position="363"/>
        <end position="396"/>
    </location>
</feature>
<protein>
    <submittedName>
        <fullName evidence="4">Tetratricopeptide repeat protein</fullName>
    </submittedName>
</protein>